<sequence>MIDKCVVRYFCVKRLSNKQFFEANDGAF</sequence>
<gene>
    <name evidence="1" type="ORF">AZOBR_p110113</name>
</gene>
<reference evidence="1 2" key="1">
    <citation type="journal article" date="2011" name="PLoS Genet.">
        <title>Azospirillum genomes reveal transition of bacteria from aquatic to terrestrial environments.</title>
        <authorList>
            <person name="Wisniewski-Dye F."/>
            <person name="Borziak K."/>
            <person name="Khalsa-Moyers G."/>
            <person name="Alexandre G."/>
            <person name="Sukharnikov L.O."/>
            <person name="Wuichet K."/>
            <person name="Hurst G.B."/>
            <person name="McDonald W.H."/>
            <person name="Robertson J.S."/>
            <person name="Barbe V."/>
            <person name="Calteau A."/>
            <person name="Rouy Z."/>
            <person name="Mangenot S."/>
            <person name="Prigent-Combaret C."/>
            <person name="Normand P."/>
            <person name="Boyer M."/>
            <person name="Siguier P."/>
            <person name="Dessaux Y."/>
            <person name="Elmerich C."/>
            <person name="Condemine G."/>
            <person name="Krishnen G."/>
            <person name="Kennedy I."/>
            <person name="Paterson A.H."/>
            <person name="Gonzalez V."/>
            <person name="Mavingui P."/>
            <person name="Zhulin I.B."/>
        </authorList>
    </citation>
    <scope>NUCLEOTIDE SEQUENCE [LARGE SCALE GENOMIC DNA]</scope>
    <source>
        <strain evidence="1 2">Sp245</strain>
    </source>
</reference>
<keyword evidence="2" id="KW-1185">Reference proteome</keyword>
<protein>
    <submittedName>
        <fullName evidence="1">Uncharacterized protein</fullName>
    </submittedName>
</protein>
<keyword evidence="1" id="KW-0614">Plasmid</keyword>
<dbReference type="Proteomes" id="UP000007319">
    <property type="component" value="Plasmid AZOBR_p1"/>
</dbReference>
<geneLocation type="plasmid" evidence="1 2">
    <name>AZOBR_p1</name>
</geneLocation>
<evidence type="ECO:0000313" key="1">
    <source>
        <dbReference type="EMBL" id="CCC99637.1"/>
    </source>
</evidence>
<accession>A0A9P1JTR0</accession>
<organism evidence="1 2">
    <name type="scientific">Azospirillum baldaniorum</name>
    <dbReference type="NCBI Taxonomy" id="1064539"/>
    <lineage>
        <taxon>Bacteria</taxon>
        <taxon>Pseudomonadati</taxon>
        <taxon>Pseudomonadota</taxon>
        <taxon>Alphaproteobacteria</taxon>
        <taxon>Rhodospirillales</taxon>
        <taxon>Azospirillaceae</taxon>
        <taxon>Azospirillum</taxon>
    </lineage>
</organism>
<dbReference type="KEGG" id="abs:AZOBR_p110113"/>
<evidence type="ECO:0000313" key="2">
    <source>
        <dbReference type="Proteomes" id="UP000007319"/>
    </source>
</evidence>
<proteinExistence type="predicted"/>
<dbReference type="EMBL" id="HE577328">
    <property type="protein sequence ID" value="CCC99637.1"/>
    <property type="molecule type" value="Genomic_DNA"/>
</dbReference>
<dbReference type="AlphaFoldDB" id="A0A9P1JTR0"/>
<name>A0A9P1JTR0_9PROT</name>